<keyword evidence="7 9" id="KW-0408">Iron</keyword>
<gene>
    <name evidence="12" type="ORF">AVDCRST_MAG08-1417</name>
</gene>
<comment type="subcellular location">
    <subcellularLocation>
        <location evidence="1">Periplasm</location>
    </subcellularLocation>
</comment>
<feature type="region of interest" description="Disordered" evidence="10">
    <location>
        <begin position="1"/>
        <end position="38"/>
    </location>
</feature>
<keyword evidence="3 8" id="KW-0349">Heme</keyword>
<dbReference type="Gene3D" id="1.10.760.10">
    <property type="entry name" value="Cytochrome c-like domain"/>
    <property type="match status" value="2"/>
</dbReference>
<evidence type="ECO:0000256" key="9">
    <source>
        <dbReference type="PIRSR" id="PIRSR000005-2"/>
    </source>
</evidence>
<keyword evidence="4 9" id="KW-0479">Metal-binding</keyword>
<feature type="binding site" description="covalent" evidence="8">
    <location>
        <position position="166"/>
    </location>
    <ligand>
        <name>heme c</name>
        <dbReference type="ChEBI" id="CHEBI:61717"/>
        <label>2</label>
    </ligand>
</feature>
<dbReference type="GO" id="GO:0042597">
    <property type="term" value="C:periplasmic space"/>
    <property type="evidence" value="ECO:0007669"/>
    <property type="project" value="UniProtKB-SubCell"/>
</dbReference>
<feature type="binding site" description="covalent" evidence="8">
    <location>
        <position position="169"/>
    </location>
    <ligand>
        <name>heme c</name>
        <dbReference type="ChEBI" id="CHEBI:61717"/>
        <label>2</label>
    </ligand>
</feature>
<dbReference type="GO" id="GO:0005506">
    <property type="term" value="F:iron ion binding"/>
    <property type="evidence" value="ECO:0007669"/>
    <property type="project" value="InterPro"/>
</dbReference>
<feature type="binding site" description="axial binding residue" evidence="9">
    <location>
        <position position="70"/>
    </location>
    <ligand>
        <name>heme c</name>
        <dbReference type="ChEBI" id="CHEBI:61717"/>
        <label>1</label>
    </ligand>
    <ligandPart>
        <name>Fe</name>
        <dbReference type="ChEBI" id="CHEBI:18248"/>
    </ligandPart>
</feature>
<sequence>MRFDASASSPLDAFQRPGSQGAQPAAGWVPPRPAAPPPWRVELLRASAESGANLAASGRGEAVLACGSCHGERGVSEPGGAYPRLAGLSADYVAKQLDDYASGARENEVMSSMAKALSVRERAGLALHFASLPAPEAPGRAGDGEAERRGRELHALGDQALGTPACGNCHAPRGSAGTDAIPGLYGQPAEYVAAQLRAWREGTRRNDEAGVMAAIASRLRDEDLDALGAWYAAEQPKQ</sequence>
<evidence type="ECO:0000313" key="12">
    <source>
        <dbReference type="EMBL" id="CAA9237130.1"/>
    </source>
</evidence>
<dbReference type="GO" id="GO:0009055">
    <property type="term" value="F:electron transfer activity"/>
    <property type="evidence" value="ECO:0007669"/>
    <property type="project" value="InterPro"/>
</dbReference>
<feature type="binding site" description="covalent" evidence="8">
    <location>
        <position position="69"/>
    </location>
    <ligand>
        <name>heme c</name>
        <dbReference type="ChEBI" id="CHEBI:61717"/>
        <label>1</label>
    </ligand>
</feature>
<dbReference type="PROSITE" id="PS51007">
    <property type="entry name" value="CYTC"/>
    <property type="match status" value="2"/>
</dbReference>
<comment type="PTM">
    <text evidence="8">Binds 2 heme c groups covalently per subunit.</text>
</comment>
<evidence type="ECO:0000256" key="10">
    <source>
        <dbReference type="SAM" id="MobiDB-lite"/>
    </source>
</evidence>
<dbReference type="InterPro" id="IPR009056">
    <property type="entry name" value="Cyt_c-like_dom"/>
</dbReference>
<dbReference type="InterPro" id="IPR024167">
    <property type="entry name" value="Cytochrome_c4-like"/>
</dbReference>
<feature type="binding site" description="axial binding residue" evidence="9">
    <location>
        <position position="212"/>
    </location>
    <ligand>
        <name>heme c</name>
        <dbReference type="ChEBI" id="CHEBI:61717"/>
        <label>2</label>
    </ligand>
    <ligandPart>
        <name>Fe</name>
        <dbReference type="ChEBI" id="CHEBI:18248"/>
    </ligandPart>
</feature>
<evidence type="ECO:0000256" key="1">
    <source>
        <dbReference type="ARBA" id="ARBA00004418"/>
    </source>
</evidence>
<feature type="domain" description="Cytochrome c" evidence="11">
    <location>
        <begin position="46"/>
        <end position="133"/>
    </location>
</feature>
<dbReference type="AlphaFoldDB" id="A0A6J4HY11"/>
<proteinExistence type="predicted"/>
<evidence type="ECO:0000256" key="2">
    <source>
        <dbReference type="ARBA" id="ARBA00022448"/>
    </source>
</evidence>
<organism evidence="12">
    <name type="scientific">uncultured Acetobacteraceae bacterium</name>
    <dbReference type="NCBI Taxonomy" id="169975"/>
    <lineage>
        <taxon>Bacteria</taxon>
        <taxon>Pseudomonadati</taxon>
        <taxon>Pseudomonadota</taxon>
        <taxon>Alphaproteobacteria</taxon>
        <taxon>Acetobacterales</taxon>
        <taxon>Acetobacteraceae</taxon>
        <taxon>environmental samples</taxon>
    </lineage>
</organism>
<reference evidence="12" key="1">
    <citation type="submission" date="2020-02" db="EMBL/GenBank/DDBJ databases">
        <authorList>
            <person name="Meier V. D."/>
        </authorList>
    </citation>
    <scope>NUCLEOTIDE SEQUENCE</scope>
    <source>
        <strain evidence="12">AVDCRST_MAG08</strain>
    </source>
</reference>
<dbReference type="GO" id="GO:0020037">
    <property type="term" value="F:heme binding"/>
    <property type="evidence" value="ECO:0007669"/>
    <property type="project" value="InterPro"/>
</dbReference>
<keyword evidence="6" id="KW-0249">Electron transport</keyword>
<evidence type="ECO:0000256" key="7">
    <source>
        <dbReference type="ARBA" id="ARBA00023004"/>
    </source>
</evidence>
<evidence type="ECO:0000256" key="5">
    <source>
        <dbReference type="ARBA" id="ARBA00022764"/>
    </source>
</evidence>
<keyword evidence="2" id="KW-0813">Transport</keyword>
<dbReference type="PIRSF" id="PIRSF000005">
    <property type="entry name" value="Cytochrome_c4"/>
    <property type="match status" value="1"/>
</dbReference>
<evidence type="ECO:0000256" key="4">
    <source>
        <dbReference type="ARBA" id="ARBA00022723"/>
    </source>
</evidence>
<evidence type="ECO:0000259" key="11">
    <source>
        <dbReference type="PROSITE" id="PS51007"/>
    </source>
</evidence>
<dbReference type="PANTHER" id="PTHR33751">
    <property type="entry name" value="CBB3-TYPE CYTOCHROME C OXIDASE SUBUNIT FIXP"/>
    <property type="match status" value="1"/>
</dbReference>
<dbReference type="InterPro" id="IPR036909">
    <property type="entry name" value="Cyt_c-like_dom_sf"/>
</dbReference>
<evidence type="ECO:0000256" key="8">
    <source>
        <dbReference type="PIRSR" id="PIRSR000005-1"/>
    </source>
</evidence>
<feature type="binding site" description="axial binding residue" evidence="9">
    <location>
        <position position="170"/>
    </location>
    <ligand>
        <name>heme c</name>
        <dbReference type="ChEBI" id="CHEBI:61717"/>
        <label>2</label>
    </ligand>
    <ligandPart>
        <name>Fe</name>
        <dbReference type="ChEBI" id="CHEBI:18248"/>
    </ligandPart>
</feature>
<protein>
    <recommendedName>
        <fullName evidence="11">Cytochrome c domain-containing protein</fullName>
    </recommendedName>
</protein>
<feature type="binding site" description="covalent" evidence="8">
    <location>
        <position position="66"/>
    </location>
    <ligand>
        <name>heme c</name>
        <dbReference type="ChEBI" id="CHEBI:61717"/>
        <label>1</label>
    </ligand>
</feature>
<dbReference type="PANTHER" id="PTHR33751:SF9">
    <property type="entry name" value="CYTOCHROME C4"/>
    <property type="match status" value="1"/>
</dbReference>
<dbReference type="InterPro" id="IPR050597">
    <property type="entry name" value="Cytochrome_c_Oxidase_Subunit"/>
</dbReference>
<feature type="domain" description="Cytochrome c" evidence="11">
    <location>
        <begin position="152"/>
        <end position="235"/>
    </location>
</feature>
<keyword evidence="5" id="KW-0574">Periplasm</keyword>
<evidence type="ECO:0000256" key="6">
    <source>
        <dbReference type="ARBA" id="ARBA00022982"/>
    </source>
</evidence>
<accession>A0A6J4HY11</accession>
<feature type="binding site" description="axial binding residue" evidence="9">
    <location>
        <position position="110"/>
    </location>
    <ligand>
        <name>heme c</name>
        <dbReference type="ChEBI" id="CHEBI:61717"/>
        <label>1</label>
    </ligand>
    <ligandPart>
        <name>Fe</name>
        <dbReference type="ChEBI" id="CHEBI:18248"/>
    </ligandPart>
</feature>
<dbReference type="SUPFAM" id="SSF46626">
    <property type="entry name" value="Cytochrome c"/>
    <property type="match status" value="2"/>
</dbReference>
<evidence type="ECO:0000256" key="3">
    <source>
        <dbReference type="ARBA" id="ARBA00022617"/>
    </source>
</evidence>
<dbReference type="EMBL" id="CADCTG010000128">
    <property type="protein sequence ID" value="CAA9237130.1"/>
    <property type="molecule type" value="Genomic_DNA"/>
</dbReference>
<name>A0A6J4HY11_9PROT</name>